<accession>A0ACC1J8H9</accession>
<dbReference type="EMBL" id="JANBPW010002132">
    <property type="protein sequence ID" value="KAJ1941871.1"/>
    <property type="molecule type" value="Genomic_DNA"/>
</dbReference>
<organism evidence="1 2">
    <name type="scientific">Linderina macrospora</name>
    <dbReference type="NCBI Taxonomy" id="4868"/>
    <lineage>
        <taxon>Eukaryota</taxon>
        <taxon>Fungi</taxon>
        <taxon>Fungi incertae sedis</taxon>
        <taxon>Zoopagomycota</taxon>
        <taxon>Kickxellomycotina</taxon>
        <taxon>Kickxellomycetes</taxon>
        <taxon>Kickxellales</taxon>
        <taxon>Kickxellaceae</taxon>
        <taxon>Linderina</taxon>
    </lineage>
</organism>
<keyword evidence="2" id="KW-1185">Reference proteome</keyword>
<dbReference type="Proteomes" id="UP001150603">
    <property type="component" value="Unassembled WGS sequence"/>
</dbReference>
<comment type="caution">
    <text evidence="1">The sequence shown here is derived from an EMBL/GenBank/DDBJ whole genome shotgun (WGS) entry which is preliminary data.</text>
</comment>
<sequence length="195" mass="22213">MTLFLLLPPNALALLNYKTLGETVRLSNTQPRHFWLKPRFVTWFFFTSDVFSFLLQAGGVALSTRDGMREVAKKTILCGLAVQLLFFGAFFLIAMYVRNCAYYVVAKGPHDVDGIQAKARLMRTILSTTLLLYGRSVYRVIEFAGGYGSKVYGTEWMFYAFDTVIIMICFAVYIQSYLGHHFNGRSAIAVRLRRL</sequence>
<reference evidence="1" key="1">
    <citation type="submission" date="2022-07" db="EMBL/GenBank/DDBJ databases">
        <title>Phylogenomic reconstructions and comparative analyses of Kickxellomycotina fungi.</title>
        <authorList>
            <person name="Reynolds N.K."/>
            <person name="Stajich J.E."/>
            <person name="Barry K."/>
            <person name="Grigoriev I.V."/>
            <person name="Crous P."/>
            <person name="Smith M.E."/>
        </authorList>
    </citation>
    <scope>NUCLEOTIDE SEQUENCE</scope>
    <source>
        <strain evidence="1">NRRL 5244</strain>
    </source>
</reference>
<gene>
    <name evidence="1" type="ORF">FBU59_003375</name>
</gene>
<protein>
    <submittedName>
        <fullName evidence="1">Uncharacterized protein</fullName>
    </submittedName>
</protein>
<evidence type="ECO:0000313" key="1">
    <source>
        <dbReference type="EMBL" id="KAJ1941871.1"/>
    </source>
</evidence>
<name>A0ACC1J8H9_9FUNG</name>
<proteinExistence type="predicted"/>
<evidence type="ECO:0000313" key="2">
    <source>
        <dbReference type="Proteomes" id="UP001150603"/>
    </source>
</evidence>